<evidence type="ECO:0000313" key="2">
    <source>
        <dbReference type="Proteomes" id="UP001152531"/>
    </source>
</evidence>
<dbReference type="Proteomes" id="UP001152531">
    <property type="component" value="Unassembled WGS sequence"/>
</dbReference>
<proteinExistence type="predicted"/>
<organism evidence="1 2">
    <name type="scientific">[Candida] jaroonii</name>
    <dbReference type="NCBI Taxonomy" id="467808"/>
    <lineage>
        <taxon>Eukaryota</taxon>
        <taxon>Fungi</taxon>
        <taxon>Dikarya</taxon>
        <taxon>Ascomycota</taxon>
        <taxon>Saccharomycotina</taxon>
        <taxon>Pichiomycetes</taxon>
        <taxon>Debaryomycetaceae</taxon>
        <taxon>Yamadazyma</taxon>
    </lineage>
</organism>
<comment type="caution">
    <text evidence="1">The sequence shown here is derived from an EMBL/GenBank/DDBJ whole genome shotgun (WGS) entry which is preliminary data.</text>
</comment>
<name>A0ACA9Y1G2_9ASCO</name>
<evidence type="ECO:0000313" key="1">
    <source>
        <dbReference type="EMBL" id="CAH6718621.1"/>
    </source>
</evidence>
<accession>A0ACA9Y1G2</accession>
<dbReference type="EMBL" id="CALSDN010000001">
    <property type="protein sequence ID" value="CAH6718621.1"/>
    <property type="molecule type" value="Genomic_DNA"/>
</dbReference>
<gene>
    <name evidence="1" type="ORF">CLIB1444_01S10836</name>
</gene>
<keyword evidence="2" id="KW-1185">Reference proteome</keyword>
<reference evidence="1" key="1">
    <citation type="submission" date="2022-06" db="EMBL/GenBank/DDBJ databases">
        <authorList>
            <person name="Legras J.-L."/>
            <person name="Devillers H."/>
            <person name="Grondin C."/>
        </authorList>
    </citation>
    <scope>NUCLEOTIDE SEQUENCE</scope>
    <source>
        <strain evidence="1">CLIB 1444</strain>
    </source>
</reference>
<protein>
    <submittedName>
        <fullName evidence="1">Uncharacterized protein</fullName>
    </submittedName>
</protein>
<sequence>MDSIFVQKEIQSVNDNIISIEVSADMLMQTLKHFEKANSDQLNIRLQKKDVTGAESANKENGRNATLALYYSHMSAGSSNINHTFKIPVKILKHNHNSVYLKEPELDSVDLYMNLPNAFVSTYKRLDKYKKNANDHVTIKVSRRRGGFLGFVLEEQGKFKITLSWNEALDIRKPSHEIQTDSLIQTAFTRAPDQDDVDDNDESEDKEITVKLKDWKMASRIVASCKTVIFLLAHNEACVLHCLLEESDDVEVIYYINGVKIRDQYDE</sequence>